<feature type="binding site" evidence="12">
    <location>
        <position position="417"/>
    </location>
    <ligand>
        <name>Zn(2+)</name>
        <dbReference type="ChEBI" id="CHEBI:29105"/>
    </ligand>
</feature>
<dbReference type="InterPro" id="IPR001357">
    <property type="entry name" value="BRCT_dom"/>
</dbReference>
<dbReference type="Proteomes" id="UP001141458">
    <property type="component" value="Unassembled WGS sequence"/>
</dbReference>
<dbReference type="SMART" id="SM00532">
    <property type="entry name" value="LIGANc"/>
    <property type="match status" value="1"/>
</dbReference>
<evidence type="ECO:0000256" key="12">
    <source>
        <dbReference type="HAMAP-Rule" id="MF_01588"/>
    </source>
</evidence>
<dbReference type="InterPro" id="IPR033136">
    <property type="entry name" value="DNA_ligase_CS"/>
</dbReference>
<keyword evidence="2 12" id="KW-0436">Ligase</keyword>
<keyword evidence="5 12" id="KW-0227">DNA damage</keyword>
<dbReference type="InterPro" id="IPR013840">
    <property type="entry name" value="DNAligase_N"/>
</dbReference>
<dbReference type="InterPro" id="IPR001679">
    <property type="entry name" value="DNA_ligase"/>
</dbReference>
<dbReference type="Gene3D" id="6.20.10.30">
    <property type="match status" value="1"/>
</dbReference>
<proteinExistence type="inferred from homology"/>
<comment type="similarity">
    <text evidence="12">Belongs to the NAD-dependent DNA ligase family. LigA subfamily.</text>
</comment>
<dbReference type="GO" id="GO:0003677">
    <property type="term" value="F:DNA binding"/>
    <property type="evidence" value="ECO:0007669"/>
    <property type="project" value="InterPro"/>
</dbReference>
<feature type="binding site" evidence="12">
    <location>
        <position position="308"/>
    </location>
    <ligand>
        <name>NAD(+)</name>
        <dbReference type="ChEBI" id="CHEBI:57540"/>
    </ligand>
</feature>
<dbReference type="GO" id="GO:0006281">
    <property type="term" value="P:DNA repair"/>
    <property type="evidence" value="ECO:0007669"/>
    <property type="project" value="UniProtKB-KW"/>
</dbReference>
<dbReference type="InterPro" id="IPR004150">
    <property type="entry name" value="NAD_DNA_ligase_OB"/>
</dbReference>
<dbReference type="Gene3D" id="1.10.150.20">
    <property type="entry name" value="5' to 3' exonuclease, C-terminal subdomain"/>
    <property type="match status" value="2"/>
</dbReference>
<dbReference type="SUPFAM" id="SSF52113">
    <property type="entry name" value="BRCT domain"/>
    <property type="match status" value="1"/>
</dbReference>
<protein>
    <recommendedName>
        <fullName evidence="12">DNA ligase</fullName>
        <ecNumber evidence="12">6.5.1.2</ecNumber>
    </recommendedName>
    <alternativeName>
        <fullName evidence="12">Polydeoxyribonucleotide synthase [NAD(+)]</fullName>
    </alternativeName>
</protein>
<feature type="binding site" evidence="12">
    <location>
        <begin position="76"/>
        <end position="77"/>
    </location>
    <ligand>
        <name>NAD(+)</name>
        <dbReference type="ChEBI" id="CHEBI:57540"/>
    </ligand>
</feature>
<accession>A0A9X3K8J4</accession>
<dbReference type="SUPFAM" id="SSF50249">
    <property type="entry name" value="Nucleic acid-binding proteins"/>
    <property type="match status" value="1"/>
</dbReference>
<feature type="binding site" evidence="12">
    <location>
        <position position="404"/>
    </location>
    <ligand>
        <name>Zn(2+)</name>
        <dbReference type="ChEBI" id="CHEBI:29105"/>
    </ligand>
</feature>
<feature type="binding site" evidence="12">
    <location>
        <begin position="28"/>
        <end position="32"/>
    </location>
    <ligand>
        <name>NAD(+)</name>
        <dbReference type="ChEBI" id="CHEBI:57540"/>
    </ligand>
</feature>
<dbReference type="InterPro" id="IPR003583">
    <property type="entry name" value="Hlx-hairpin-Hlx_DNA-bd_motif"/>
</dbReference>
<keyword evidence="8 12" id="KW-0520">NAD</keyword>
<dbReference type="Gene3D" id="2.40.50.140">
    <property type="entry name" value="Nucleic acid-binding proteins"/>
    <property type="match status" value="1"/>
</dbReference>
<evidence type="ECO:0000256" key="9">
    <source>
        <dbReference type="ARBA" id="ARBA00023204"/>
    </source>
</evidence>
<dbReference type="Pfam" id="PF12826">
    <property type="entry name" value="HHH_2"/>
    <property type="match status" value="1"/>
</dbReference>
<evidence type="ECO:0000256" key="10">
    <source>
        <dbReference type="ARBA" id="ARBA00023211"/>
    </source>
</evidence>
<evidence type="ECO:0000256" key="5">
    <source>
        <dbReference type="ARBA" id="ARBA00022763"/>
    </source>
</evidence>
<dbReference type="HAMAP" id="MF_01588">
    <property type="entry name" value="DNA_ligase_A"/>
    <property type="match status" value="1"/>
</dbReference>
<dbReference type="PROSITE" id="PS01056">
    <property type="entry name" value="DNA_LIGASE_N2"/>
    <property type="match status" value="1"/>
</dbReference>
<feature type="binding site" evidence="12">
    <location>
        <position position="172"/>
    </location>
    <ligand>
        <name>NAD(+)</name>
        <dbReference type="ChEBI" id="CHEBI:57540"/>
    </ligand>
</feature>
<dbReference type="InterPro" id="IPR012340">
    <property type="entry name" value="NA-bd_OB-fold"/>
</dbReference>
<dbReference type="NCBIfam" id="NF005932">
    <property type="entry name" value="PRK07956.1"/>
    <property type="match status" value="1"/>
</dbReference>
<dbReference type="RefSeq" id="WP_269720331.1">
    <property type="nucleotide sequence ID" value="NZ_CP101408.1"/>
</dbReference>
<dbReference type="SMART" id="SM00278">
    <property type="entry name" value="HhH1"/>
    <property type="match status" value="4"/>
</dbReference>
<feature type="binding site" evidence="12">
    <location>
        <position position="284"/>
    </location>
    <ligand>
        <name>NAD(+)</name>
        <dbReference type="ChEBI" id="CHEBI:57540"/>
    </ligand>
</feature>
<dbReference type="AlphaFoldDB" id="A0A9X3K8J4"/>
<evidence type="ECO:0000256" key="4">
    <source>
        <dbReference type="ARBA" id="ARBA00022723"/>
    </source>
</evidence>
<dbReference type="SUPFAM" id="SSF56091">
    <property type="entry name" value="DNA ligase/mRNA capping enzyme, catalytic domain"/>
    <property type="match status" value="1"/>
</dbReference>
<dbReference type="NCBIfam" id="TIGR00575">
    <property type="entry name" value="dnlj"/>
    <property type="match status" value="1"/>
</dbReference>
<dbReference type="SMART" id="SM00292">
    <property type="entry name" value="BRCT"/>
    <property type="match status" value="1"/>
</dbReference>
<dbReference type="EC" id="6.5.1.2" evidence="12"/>
<dbReference type="FunFam" id="1.10.150.20:FF:000006">
    <property type="entry name" value="DNA ligase"/>
    <property type="match status" value="1"/>
</dbReference>
<dbReference type="CDD" id="cd17748">
    <property type="entry name" value="BRCT_DNA_ligase_like"/>
    <property type="match status" value="1"/>
</dbReference>
<evidence type="ECO:0000256" key="7">
    <source>
        <dbReference type="ARBA" id="ARBA00022842"/>
    </source>
</evidence>
<evidence type="ECO:0000256" key="3">
    <source>
        <dbReference type="ARBA" id="ARBA00022705"/>
    </source>
</evidence>
<feature type="active site" description="N6-AMP-lysine intermediate" evidence="12">
    <location>
        <position position="117"/>
    </location>
</feature>
<feature type="binding site" evidence="12">
    <location>
        <position position="115"/>
    </location>
    <ligand>
        <name>NAD(+)</name>
        <dbReference type="ChEBI" id="CHEBI:57540"/>
    </ligand>
</feature>
<dbReference type="PROSITE" id="PS50172">
    <property type="entry name" value="BRCT"/>
    <property type="match status" value="1"/>
</dbReference>
<dbReference type="GO" id="GO:0006260">
    <property type="term" value="P:DNA replication"/>
    <property type="evidence" value="ECO:0007669"/>
    <property type="project" value="UniProtKB-KW"/>
</dbReference>
<name>A0A9X3K8J4_9FIRM</name>
<feature type="binding site" evidence="12">
    <location>
        <position position="401"/>
    </location>
    <ligand>
        <name>Zn(2+)</name>
        <dbReference type="ChEBI" id="CHEBI:29105"/>
    </ligand>
</feature>
<dbReference type="CDD" id="cd00114">
    <property type="entry name" value="LIGANc"/>
    <property type="match status" value="1"/>
</dbReference>
<dbReference type="InterPro" id="IPR010994">
    <property type="entry name" value="RuvA_2-like"/>
</dbReference>
<sequence>MDKMKEIVEKLNLWAYKYYTLDEPIVSDAEYDKLYDELLKLEKETGIILPNSPTQRVGGEVLEKFEKHTHLKELYSLQKAQSFEELEEFHNRCIKLLNEYNSINNTKKTLEYYVEFKFDGLTINLTYDKGILISASTRGNGVYGEEVFEQVKTIKSIPLEIDYKGLVEIQGEAIMPLSALAKYNDTAEVPLKNARNAAAGAIRNLDPKKTASRNLDAFIYNVGFKSDEQFKTQEEMISFLKGNKFKVNGYEKKCLNLKEIKDKIREIEILRKKVDYLTDGVVIKVNDFELREFFGYTNKFPRFAIAYKFEAEEYSTILKEVVWNVGRTGKVTPTAILEPVEIGDVTVQRATLNNYDDILRKKVKINSRVLIRRSNDVIPEILGTMDEDNGNEIEIKMPTHCPYCNSELIRDGVHFFCTNTLACTPQLTSSLVHFSSKNAMNIEGLSEKTIELLFDKLGVDKVYKIYDLKYDELITLEKFKDKKVNNLLNSIEESKNVNLENFIYALGIKNVGIKTAKDLAKKYKNLVNLRKATIEELLHINDIGDVVANSIFEFFNDEYSKDALDKLLEKGIEVIPYEEISKSEFTDKKIVITGTFENYKRKDLEDIFSQNGLIVQSAVAKSTDFLVVGEKAGSKLKKAQELGINIISEKNLEEFLKSIIEK</sequence>
<dbReference type="Gene3D" id="1.10.287.610">
    <property type="entry name" value="Helix hairpin bin"/>
    <property type="match status" value="1"/>
</dbReference>
<dbReference type="Pfam" id="PF00533">
    <property type="entry name" value="BRCT"/>
    <property type="match status" value="1"/>
</dbReference>
<evidence type="ECO:0000313" key="14">
    <source>
        <dbReference type="EMBL" id="MCZ7406908.1"/>
    </source>
</evidence>
<dbReference type="GO" id="GO:0046872">
    <property type="term" value="F:metal ion binding"/>
    <property type="evidence" value="ECO:0007669"/>
    <property type="project" value="UniProtKB-KW"/>
</dbReference>
<evidence type="ECO:0000256" key="1">
    <source>
        <dbReference type="ARBA" id="ARBA00004067"/>
    </source>
</evidence>
<evidence type="ECO:0000256" key="8">
    <source>
        <dbReference type="ARBA" id="ARBA00023027"/>
    </source>
</evidence>
<keyword evidence="3 12" id="KW-0235">DNA replication</keyword>
<dbReference type="Pfam" id="PF01653">
    <property type="entry name" value="DNA_ligase_aden"/>
    <property type="match status" value="1"/>
</dbReference>
<keyword evidence="9 12" id="KW-0234">DNA repair</keyword>
<evidence type="ECO:0000259" key="13">
    <source>
        <dbReference type="PROSITE" id="PS50172"/>
    </source>
</evidence>
<dbReference type="Gene3D" id="3.40.50.10190">
    <property type="entry name" value="BRCT domain"/>
    <property type="match status" value="1"/>
</dbReference>
<dbReference type="Pfam" id="PF03120">
    <property type="entry name" value="OB_DNA_ligase"/>
    <property type="match status" value="1"/>
</dbReference>
<comment type="cofactor">
    <cofactor evidence="12">
        <name>Mg(2+)</name>
        <dbReference type="ChEBI" id="CHEBI:18420"/>
    </cofactor>
    <cofactor evidence="12">
        <name>Mn(2+)</name>
        <dbReference type="ChEBI" id="CHEBI:29035"/>
    </cofactor>
</comment>
<evidence type="ECO:0000313" key="15">
    <source>
        <dbReference type="Proteomes" id="UP001141458"/>
    </source>
</evidence>
<comment type="caution">
    <text evidence="14">The sequence shown here is derived from an EMBL/GenBank/DDBJ whole genome shotgun (WGS) entry which is preliminary data.</text>
</comment>
<dbReference type="FunFam" id="1.10.150.20:FF:000007">
    <property type="entry name" value="DNA ligase"/>
    <property type="match status" value="1"/>
</dbReference>
<dbReference type="EMBL" id="JANDZV010000001">
    <property type="protein sequence ID" value="MCZ7406908.1"/>
    <property type="molecule type" value="Genomic_DNA"/>
</dbReference>
<dbReference type="InterPro" id="IPR013839">
    <property type="entry name" value="DNAligase_adenylation"/>
</dbReference>
<dbReference type="InterPro" id="IPR036420">
    <property type="entry name" value="BRCT_dom_sf"/>
</dbReference>
<comment type="function">
    <text evidence="1 12">DNA ligase that catalyzes the formation of phosphodiester linkages between 5'-phosphoryl and 3'-hydroxyl groups in double-stranded DNA using NAD as a coenzyme and as the energy source for the reaction. It is essential for DNA replication and repair of damaged DNA.</text>
</comment>
<dbReference type="InterPro" id="IPR041663">
    <property type="entry name" value="DisA/LigA_HHH"/>
</dbReference>
<gene>
    <name evidence="12 14" type="primary">ligA</name>
    <name evidence="14" type="ORF">NND69_00790</name>
</gene>
<keyword evidence="10 12" id="KW-0464">Manganese</keyword>
<evidence type="ECO:0000256" key="6">
    <source>
        <dbReference type="ARBA" id="ARBA00022833"/>
    </source>
</evidence>
<dbReference type="PIRSF" id="PIRSF001604">
    <property type="entry name" value="LigA"/>
    <property type="match status" value="1"/>
</dbReference>
<dbReference type="Gene3D" id="3.30.470.30">
    <property type="entry name" value="DNA ligase/mRNA capping enzyme"/>
    <property type="match status" value="1"/>
</dbReference>
<feature type="binding site" evidence="12">
    <location>
        <position position="138"/>
    </location>
    <ligand>
        <name>NAD(+)</name>
        <dbReference type="ChEBI" id="CHEBI:57540"/>
    </ligand>
</feature>
<organism evidence="14 15">
    <name type="scientific">Parvimonas micra</name>
    <dbReference type="NCBI Taxonomy" id="33033"/>
    <lineage>
        <taxon>Bacteria</taxon>
        <taxon>Bacillati</taxon>
        <taxon>Bacillota</taxon>
        <taxon>Tissierellia</taxon>
        <taxon>Tissierellales</taxon>
        <taxon>Peptoniphilaceae</taxon>
        <taxon>Parvimonas</taxon>
    </lineage>
</organism>
<feature type="domain" description="BRCT" evidence="13">
    <location>
        <begin position="580"/>
        <end position="658"/>
    </location>
</feature>
<feature type="binding site" evidence="12">
    <location>
        <position position="423"/>
    </location>
    <ligand>
        <name>Zn(2+)</name>
        <dbReference type="ChEBI" id="CHEBI:29105"/>
    </ligand>
</feature>
<evidence type="ECO:0000256" key="2">
    <source>
        <dbReference type="ARBA" id="ARBA00022598"/>
    </source>
</evidence>
<reference evidence="14" key="1">
    <citation type="submission" date="2022-07" db="EMBL/GenBank/DDBJ databases">
        <title>Parvimonas micra travels from the subgingival sulcus of the human oral cavity to the colorectal adenocarcinoma.</title>
        <authorList>
            <person name="Conde-Perez K."/>
            <person name="Buetas E."/>
            <person name="Aja-Macaya P."/>
            <person name="Martin-De Arribas E."/>
            <person name="Iglesias-Corras I."/>
            <person name="Trigo-Tasende N."/>
            <person name="Nasser-Ali M."/>
            <person name="Estevez L.S."/>
            <person name="Rumbo-Feal S."/>
            <person name="Otero-Alen B."/>
            <person name="Noguera J.F."/>
            <person name="Concha A."/>
            <person name="Pardinas-Lopez S."/>
            <person name="Carda-Dieguez M."/>
            <person name="Gomez-Randulfe I."/>
            <person name="Martinez-Lago N."/>
            <person name="Ladra S."/>
            <person name="Aparicio L.A."/>
            <person name="Bou G."/>
            <person name="Mira A."/>
            <person name="Vallejo J.A."/>
            <person name="Poza M."/>
        </authorList>
    </citation>
    <scope>NUCLEOTIDE SEQUENCE</scope>
    <source>
        <strain evidence="14">PM79KC-AC-4</strain>
    </source>
</reference>
<dbReference type="GO" id="GO:0003911">
    <property type="term" value="F:DNA ligase (NAD+) activity"/>
    <property type="evidence" value="ECO:0007669"/>
    <property type="project" value="UniProtKB-UniRule"/>
</dbReference>
<keyword evidence="4 12" id="KW-0479">Metal-binding</keyword>
<dbReference type="SUPFAM" id="SSF47781">
    <property type="entry name" value="RuvA domain 2-like"/>
    <property type="match status" value="1"/>
</dbReference>
<keyword evidence="6 12" id="KW-0862">Zinc</keyword>
<comment type="catalytic activity">
    <reaction evidence="11 12">
        <text>NAD(+) + (deoxyribonucleotide)n-3'-hydroxyl + 5'-phospho-(deoxyribonucleotide)m = (deoxyribonucleotide)n+m + AMP + beta-nicotinamide D-nucleotide.</text>
        <dbReference type="EC" id="6.5.1.2"/>
    </reaction>
</comment>
<evidence type="ECO:0000256" key="11">
    <source>
        <dbReference type="ARBA" id="ARBA00034005"/>
    </source>
</evidence>
<keyword evidence="7 12" id="KW-0460">Magnesium</keyword>